<dbReference type="InterPro" id="IPR024301">
    <property type="entry name" value="Amidase_6"/>
</dbReference>
<evidence type="ECO:0000313" key="3">
    <source>
        <dbReference type="Proteomes" id="UP000182569"/>
    </source>
</evidence>
<dbReference type="PANTHER" id="PTHR40032">
    <property type="entry name" value="EXPORTED PROTEIN-RELATED"/>
    <property type="match status" value="1"/>
</dbReference>
<reference evidence="3" key="1">
    <citation type="journal article" date="2016" name="Front. Microbiol.">
        <title>Complete Genome Sequence of Clostridium estertheticum DSM 8809, a Microbe Identified in Spoiled Vacuum Packed Beef.</title>
        <authorList>
            <person name="Yu Z."/>
            <person name="Gunn L."/>
            <person name="Brennan E."/>
            <person name="Reid R."/>
            <person name="Wall P.G."/>
            <person name="Gaora O.P."/>
            <person name="Hurley D."/>
            <person name="Bolton D."/>
            <person name="Fanning S."/>
        </authorList>
    </citation>
    <scope>NUCLEOTIDE SEQUENCE [LARGE SCALE GENOMIC DNA]</scope>
    <source>
        <strain evidence="3">DSM 8809</strain>
    </source>
</reference>
<dbReference type="GO" id="GO:0008168">
    <property type="term" value="F:methyltransferase activity"/>
    <property type="evidence" value="ECO:0007669"/>
    <property type="project" value="UniProtKB-KW"/>
</dbReference>
<dbReference type="RefSeq" id="WP_071612890.1">
    <property type="nucleotide sequence ID" value="NZ_CP015756.1"/>
</dbReference>
<dbReference type="OrthoDB" id="9812429at2"/>
<dbReference type="AlphaFoldDB" id="A0A1J0GI09"/>
<evidence type="ECO:0000313" key="2">
    <source>
        <dbReference type="EMBL" id="APC40600.1"/>
    </source>
</evidence>
<organism evidence="2 3">
    <name type="scientific">Clostridium estertheticum subsp. estertheticum</name>
    <dbReference type="NCBI Taxonomy" id="1552"/>
    <lineage>
        <taxon>Bacteria</taxon>
        <taxon>Bacillati</taxon>
        <taxon>Bacillota</taxon>
        <taxon>Clostridia</taxon>
        <taxon>Eubacteriales</taxon>
        <taxon>Clostridiaceae</taxon>
        <taxon>Clostridium</taxon>
    </lineage>
</organism>
<dbReference type="Pfam" id="PF12671">
    <property type="entry name" value="Amidase_6"/>
    <property type="match status" value="1"/>
</dbReference>
<dbReference type="GO" id="GO:0032259">
    <property type="term" value="P:methylation"/>
    <property type="evidence" value="ECO:0007669"/>
    <property type="project" value="UniProtKB-KW"/>
</dbReference>
<accession>A0A1J0GI09</accession>
<keyword evidence="3" id="KW-1185">Reference proteome</keyword>
<dbReference type="KEGG" id="ceu:A7L45_11230"/>
<gene>
    <name evidence="2" type="ORF">A7L45_11230</name>
</gene>
<dbReference type="Proteomes" id="UP000182569">
    <property type="component" value="Chromosome"/>
</dbReference>
<dbReference type="PANTHER" id="PTHR40032:SF1">
    <property type="entry name" value="EXPORTED PROTEIN"/>
    <property type="match status" value="1"/>
</dbReference>
<protein>
    <submittedName>
        <fullName evidence="2">Methylase</fullName>
    </submittedName>
</protein>
<name>A0A1J0GI09_9CLOT</name>
<keyword evidence="2" id="KW-0808">Transferase</keyword>
<sequence>MEFFRTNQYSRVNAVKYARTYALFPNQSFRYFPLINNETSGDCANFLSQCLLAGGAPMLYNVSHPWWYHKANNISTKDDTWSISWTVAHSLYWLLKNNYQSKASGIKGFEVNDIRLLELGDLMFFEDDNGKIFHSAIITSFRYSQPLISQHSFQALDIFYKNSWPANHIHFLKIVL</sequence>
<dbReference type="STRING" id="1552.A7L45_11230"/>
<feature type="domain" description="Putative amidase" evidence="1">
    <location>
        <begin position="8"/>
        <end position="157"/>
    </location>
</feature>
<keyword evidence="2" id="KW-0489">Methyltransferase</keyword>
<proteinExistence type="predicted"/>
<dbReference type="EMBL" id="CP015756">
    <property type="protein sequence ID" value="APC40600.1"/>
    <property type="molecule type" value="Genomic_DNA"/>
</dbReference>
<evidence type="ECO:0000259" key="1">
    <source>
        <dbReference type="Pfam" id="PF12671"/>
    </source>
</evidence>